<evidence type="ECO:0000313" key="1">
    <source>
        <dbReference type="EMBL" id="MPD02321.1"/>
    </source>
</evidence>
<dbReference type="Proteomes" id="UP000324222">
    <property type="component" value="Unassembled WGS sequence"/>
</dbReference>
<keyword evidence="2" id="KW-1185">Reference proteome</keyword>
<protein>
    <submittedName>
        <fullName evidence="1">Uncharacterized protein</fullName>
    </submittedName>
</protein>
<gene>
    <name evidence="1" type="ORF">E2C01_097898</name>
</gene>
<organism evidence="1 2">
    <name type="scientific">Portunus trituberculatus</name>
    <name type="common">Swimming crab</name>
    <name type="synonym">Neptunus trituberculatus</name>
    <dbReference type="NCBI Taxonomy" id="210409"/>
    <lineage>
        <taxon>Eukaryota</taxon>
        <taxon>Metazoa</taxon>
        <taxon>Ecdysozoa</taxon>
        <taxon>Arthropoda</taxon>
        <taxon>Crustacea</taxon>
        <taxon>Multicrustacea</taxon>
        <taxon>Malacostraca</taxon>
        <taxon>Eumalacostraca</taxon>
        <taxon>Eucarida</taxon>
        <taxon>Decapoda</taxon>
        <taxon>Pleocyemata</taxon>
        <taxon>Brachyura</taxon>
        <taxon>Eubrachyura</taxon>
        <taxon>Portunoidea</taxon>
        <taxon>Portunidae</taxon>
        <taxon>Portuninae</taxon>
        <taxon>Portunus</taxon>
    </lineage>
</organism>
<sequence>MATKNIPILLSDCCWCYYYYYYYYCCCYCYYYYYYYATVVKQLSVKVKAASSKNISDVRPLALPAVVGVECTAEYM</sequence>
<dbReference type="EMBL" id="VSRR010130912">
    <property type="protein sequence ID" value="MPD02321.1"/>
    <property type="molecule type" value="Genomic_DNA"/>
</dbReference>
<comment type="caution">
    <text evidence="1">The sequence shown here is derived from an EMBL/GenBank/DDBJ whole genome shotgun (WGS) entry which is preliminary data.</text>
</comment>
<name>A0A5B7JZU4_PORTR</name>
<dbReference type="AlphaFoldDB" id="A0A5B7JZU4"/>
<proteinExistence type="predicted"/>
<accession>A0A5B7JZU4</accession>
<evidence type="ECO:0000313" key="2">
    <source>
        <dbReference type="Proteomes" id="UP000324222"/>
    </source>
</evidence>
<reference evidence="1 2" key="1">
    <citation type="submission" date="2019-05" db="EMBL/GenBank/DDBJ databases">
        <title>Another draft genome of Portunus trituberculatus and its Hox gene families provides insights of decapod evolution.</title>
        <authorList>
            <person name="Jeong J.-H."/>
            <person name="Song I."/>
            <person name="Kim S."/>
            <person name="Choi T."/>
            <person name="Kim D."/>
            <person name="Ryu S."/>
            <person name="Kim W."/>
        </authorList>
    </citation>
    <scope>NUCLEOTIDE SEQUENCE [LARGE SCALE GENOMIC DNA]</scope>
    <source>
        <tissue evidence="1">Muscle</tissue>
    </source>
</reference>